<accession>A0A160TEP8</accession>
<gene>
    <name evidence="1" type="ORF">MGWOODY_Smn3316</name>
</gene>
<evidence type="ECO:0000313" key="1">
    <source>
        <dbReference type="EMBL" id="CUS43155.1"/>
    </source>
</evidence>
<reference evidence="1" key="1">
    <citation type="submission" date="2015-10" db="EMBL/GenBank/DDBJ databases">
        <authorList>
            <person name="Gilbert D.G."/>
        </authorList>
    </citation>
    <scope>NUCLEOTIDE SEQUENCE</scope>
</reference>
<dbReference type="Gene3D" id="3.40.630.30">
    <property type="match status" value="1"/>
</dbReference>
<dbReference type="AlphaFoldDB" id="A0A160TEP8"/>
<evidence type="ECO:0008006" key="2">
    <source>
        <dbReference type="Google" id="ProtNLM"/>
    </source>
</evidence>
<protein>
    <recommendedName>
        <fullName evidence="2">N-acetyltransferase domain-containing protein</fullName>
    </recommendedName>
</protein>
<organism evidence="1">
    <name type="scientific">hydrothermal vent metagenome</name>
    <dbReference type="NCBI Taxonomy" id="652676"/>
    <lineage>
        <taxon>unclassified sequences</taxon>
        <taxon>metagenomes</taxon>
        <taxon>ecological metagenomes</taxon>
    </lineage>
</organism>
<sequence length="61" mass="6703">MAAAHDWIDRNSAPARTVCIINPENTASLRLAGKLGYCEFDRASYKDRVCVMLARTASTPC</sequence>
<proteinExistence type="predicted"/>
<name>A0A160TEP8_9ZZZZ</name>
<dbReference type="EMBL" id="CZQE01000012">
    <property type="protein sequence ID" value="CUS43155.1"/>
    <property type="molecule type" value="Genomic_DNA"/>
</dbReference>